<protein>
    <submittedName>
        <fullName evidence="2">Extracellular solute-binding protein</fullName>
    </submittedName>
</protein>
<evidence type="ECO:0000256" key="1">
    <source>
        <dbReference type="SAM" id="SignalP"/>
    </source>
</evidence>
<evidence type="ECO:0000313" key="2">
    <source>
        <dbReference type="EMBL" id="MBL1098002.1"/>
    </source>
</evidence>
<dbReference type="Gene3D" id="3.40.190.10">
    <property type="entry name" value="Periplasmic binding protein-like II"/>
    <property type="match status" value="1"/>
</dbReference>
<organism evidence="2 3">
    <name type="scientific">Streptomyces coffeae</name>
    <dbReference type="NCBI Taxonomy" id="621382"/>
    <lineage>
        <taxon>Bacteria</taxon>
        <taxon>Bacillati</taxon>
        <taxon>Actinomycetota</taxon>
        <taxon>Actinomycetes</taxon>
        <taxon>Kitasatosporales</taxon>
        <taxon>Streptomycetaceae</taxon>
        <taxon>Streptomyces</taxon>
    </lineage>
</organism>
<sequence>MRTSSGRPGRQGRRMVALTAAAALGAGLLTGCADDGEDPAGASSGGGDGGGRTTVTMGVFGVFGYRQAGLYDTYMQLHPDIRIKETSIERNENYYPQLLTHLGSGSGLADIQAVEVSNVNEVTTTQADKFIDLSKAKGVEKDTFLPWKWAQSTTKDGRTIGLGTDIGPMAICYRKDLFRRAGLPTDRKKVARLWAGDWRTYLATGKRYMRNAPRGTAFVDSAAGVYNAAVAGNARRYYNPGGEPVYQDSPAVKEAWRIATAAAKGKLTARLQQFQKTWDQAYANGRFATVSCPPWMLGYIKEKSGPKAEDQWDVAAAPRPGNWGGSFLTVPKAGRHTDEAVKLAAWLTAPEQQATLFRKQGSFPSSRAAYKLPQVAKARHPYFGDAPIGALFSAAAESIPTQVLGPKDSLIHQNITDVGLLQVDQQGKTADEGWKAAVRSIDNALDR</sequence>
<proteinExistence type="predicted"/>
<feature type="signal peptide" evidence="1">
    <location>
        <begin position="1"/>
        <end position="33"/>
    </location>
</feature>
<accession>A0ABS1NDH2</accession>
<keyword evidence="1" id="KW-0732">Signal</keyword>
<dbReference type="PANTHER" id="PTHR43649:SF32">
    <property type="entry name" value="SUGAR BINDING SECRETED PROTEIN"/>
    <property type="match status" value="1"/>
</dbReference>
<feature type="chain" id="PRO_5045322801" evidence="1">
    <location>
        <begin position="34"/>
        <end position="447"/>
    </location>
</feature>
<dbReference type="PANTHER" id="PTHR43649">
    <property type="entry name" value="ARABINOSE-BINDING PROTEIN-RELATED"/>
    <property type="match status" value="1"/>
</dbReference>
<dbReference type="Proteomes" id="UP000634229">
    <property type="component" value="Unassembled WGS sequence"/>
</dbReference>
<name>A0ABS1NDH2_9ACTN</name>
<dbReference type="InterPro" id="IPR050490">
    <property type="entry name" value="Bact_solute-bd_prot1"/>
</dbReference>
<comment type="caution">
    <text evidence="2">The sequence shown here is derived from an EMBL/GenBank/DDBJ whole genome shotgun (WGS) entry which is preliminary data.</text>
</comment>
<dbReference type="EMBL" id="JAERRF010000008">
    <property type="protein sequence ID" value="MBL1098002.1"/>
    <property type="molecule type" value="Genomic_DNA"/>
</dbReference>
<dbReference type="PROSITE" id="PS51257">
    <property type="entry name" value="PROKAR_LIPOPROTEIN"/>
    <property type="match status" value="1"/>
</dbReference>
<keyword evidence="3" id="KW-1185">Reference proteome</keyword>
<dbReference type="Pfam" id="PF13416">
    <property type="entry name" value="SBP_bac_8"/>
    <property type="match status" value="1"/>
</dbReference>
<reference evidence="2 3" key="1">
    <citation type="submission" date="2021-01" db="EMBL/GenBank/DDBJ databases">
        <title>WGS of actinomycetes isolated from Thailand.</title>
        <authorList>
            <person name="Thawai C."/>
        </authorList>
    </citation>
    <scope>NUCLEOTIDE SEQUENCE [LARGE SCALE GENOMIC DNA]</scope>
    <source>
        <strain evidence="2 3">CA1R205</strain>
    </source>
</reference>
<evidence type="ECO:0000313" key="3">
    <source>
        <dbReference type="Proteomes" id="UP000634229"/>
    </source>
</evidence>
<dbReference type="RefSeq" id="WP_201875433.1">
    <property type="nucleotide sequence ID" value="NZ_JAERRF010000008.1"/>
</dbReference>
<dbReference type="SUPFAM" id="SSF53850">
    <property type="entry name" value="Periplasmic binding protein-like II"/>
    <property type="match status" value="1"/>
</dbReference>
<gene>
    <name evidence="2" type="ORF">JK363_15235</name>
</gene>
<dbReference type="InterPro" id="IPR006059">
    <property type="entry name" value="SBP"/>
</dbReference>